<comment type="caution">
    <text evidence="5">The sequence shown here is derived from an EMBL/GenBank/DDBJ whole genome shotgun (WGS) entry which is preliminary data.</text>
</comment>
<keyword evidence="6" id="KW-1185">Reference proteome</keyword>
<evidence type="ECO:0000256" key="2">
    <source>
        <dbReference type="SAM" id="Phobius"/>
    </source>
</evidence>
<dbReference type="InterPro" id="IPR012533">
    <property type="entry name" value="YcnI-copper_dom"/>
</dbReference>
<dbReference type="CDD" id="cd08545">
    <property type="entry name" value="YcnI_like"/>
    <property type="match status" value="1"/>
</dbReference>
<feature type="signal peptide" evidence="3">
    <location>
        <begin position="1"/>
        <end position="25"/>
    </location>
</feature>
<dbReference type="AlphaFoldDB" id="A0A4R4RKC6"/>
<protein>
    <submittedName>
        <fullName evidence="5">DUF1775 domain-containing protein</fullName>
    </submittedName>
</protein>
<dbReference type="InterPro" id="IPR038507">
    <property type="entry name" value="YcnI-like_sf"/>
</dbReference>
<dbReference type="Gene3D" id="2.60.40.2230">
    <property type="entry name" value="Uncharacterised protein YcnI-like PF07987, DUF1775"/>
    <property type="match status" value="1"/>
</dbReference>
<sequence>MTTSPLRTLTRLGAAALGATALVVASSGLGGAHVTVSPSSGPAGSYAVLTVGVPHGCDGSPTTRVAIEIPEQILTVTPSVNPNWTVETVMVQLDTPVTDSHGTEITERVGQVVYTAITPLPDHLRDAFELSVRLPEEAAGETLAFPAVQTCEQGETAWVQLAADGQSEEELDAPAPLFTVTEPEPEEGTADPAADEAAEDEPVADDVTEAAAVSDDGSGSGWGIAGLVLGAIGAVLGAVALLRTRRQA</sequence>
<name>A0A4R4RKC6_9ACTN</name>
<accession>A0A4R4RKC6</accession>
<evidence type="ECO:0000256" key="3">
    <source>
        <dbReference type="SAM" id="SignalP"/>
    </source>
</evidence>
<dbReference type="OrthoDB" id="9810871at2"/>
<keyword evidence="2" id="KW-1133">Transmembrane helix</keyword>
<feature type="transmembrane region" description="Helical" evidence="2">
    <location>
        <begin position="222"/>
        <end position="242"/>
    </location>
</feature>
<gene>
    <name evidence="5" type="ORF">E1212_16485</name>
</gene>
<feature type="region of interest" description="Disordered" evidence="1">
    <location>
        <begin position="179"/>
        <end position="219"/>
    </location>
</feature>
<dbReference type="RefSeq" id="WP_131984363.1">
    <property type="nucleotide sequence ID" value="NZ_SMKL01000035.1"/>
</dbReference>
<keyword evidence="2" id="KW-0472">Membrane</keyword>
<evidence type="ECO:0000313" key="5">
    <source>
        <dbReference type="EMBL" id="TDC50017.1"/>
    </source>
</evidence>
<reference evidence="5 6" key="1">
    <citation type="submission" date="2019-02" db="EMBL/GenBank/DDBJ databases">
        <title>Draft genome sequences of novel Actinobacteria.</title>
        <authorList>
            <person name="Sahin N."/>
            <person name="Ay H."/>
            <person name="Saygin H."/>
        </authorList>
    </citation>
    <scope>NUCLEOTIDE SEQUENCE [LARGE SCALE GENOMIC DNA]</scope>
    <source>
        <strain evidence="5 6">KC603</strain>
    </source>
</reference>
<keyword evidence="3" id="KW-0732">Signal</keyword>
<dbReference type="Proteomes" id="UP000295621">
    <property type="component" value="Unassembled WGS sequence"/>
</dbReference>
<dbReference type="EMBL" id="SMKL01000035">
    <property type="protein sequence ID" value="TDC50017.1"/>
    <property type="molecule type" value="Genomic_DNA"/>
</dbReference>
<feature type="domain" description="YncI copper-binding" evidence="4">
    <location>
        <begin position="33"/>
        <end position="180"/>
    </location>
</feature>
<feature type="chain" id="PRO_5039663213" evidence="3">
    <location>
        <begin position="26"/>
        <end position="248"/>
    </location>
</feature>
<evidence type="ECO:0000313" key="6">
    <source>
        <dbReference type="Proteomes" id="UP000295621"/>
    </source>
</evidence>
<feature type="compositionally biased region" description="Acidic residues" evidence="1">
    <location>
        <begin position="183"/>
        <end position="208"/>
    </location>
</feature>
<organism evidence="5 6">
    <name type="scientific">Jiangella ureilytica</name>
    <dbReference type="NCBI Taxonomy" id="2530374"/>
    <lineage>
        <taxon>Bacteria</taxon>
        <taxon>Bacillati</taxon>
        <taxon>Actinomycetota</taxon>
        <taxon>Actinomycetes</taxon>
        <taxon>Jiangellales</taxon>
        <taxon>Jiangellaceae</taxon>
        <taxon>Jiangella</taxon>
    </lineage>
</organism>
<evidence type="ECO:0000256" key="1">
    <source>
        <dbReference type="SAM" id="MobiDB-lite"/>
    </source>
</evidence>
<proteinExistence type="predicted"/>
<dbReference type="Pfam" id="PF07987">
    <property type="entry name" value="DUF1775"/>
    <property type="match status" value="1"/>
</dbReference>
<evidence type="ECO:0000259" key="4">
    <source>
        <dbReference type="Pfam" id="PF07987"/>
    </source>
</evidence>
<keyword evidence="2" id="KW-0812">Transmembrane</keyword>